<dbReference type="GO" id="GO:0030286">
    <property type="term" value="C:dynein complex"/>
    <property type="evidence" value="ECO:0007669"/>
    <property type="project" value="UniProtKB-KW"/>
</dbReference>
<evidence type="ECO:0000256" key="7">
    <source>
        <dbReference type="ARBA" id="ARBA00023175"/>
    </source>
</evidence>
<keyword evidence="6" id="KW-0243">Dynein</keyword>
<keyword evidence="4" id="KW-0493">Microtubule</keyword>
<dbReference type="PANTHER" id="PTHR15454:SF73">
    <property type="entry name" value="DYNEIN AXONEMAL LIGHT CHAIN 1"/>
    <property type="match status" value="1"/>
</dbReference>
<dbReference type="Gene3D" id="3.80.10.10">
    <property type="entry name" value="Ribonuclease Inhibitor"/>
    <property type="match status" value="1"/>
</dbReference>
<protein>
    <recommendedName>
        <fullName evidence="11">Dynein axonemal light chain 1</fullName>
    </recommendedName>
</protein>
<evidence type="ECO:0000256" key="2">
    <source>
        <dbReference type="ARBA" id="ARBA00022490"/>
    </source>
</evidence>
<dbReference type="InterPro" id="IPR025875">
    <property type="entry name" value="Leu-rich_rpt_4"/>
</dbReference>
<dbReference type="InterPro" id="IPR001611">
    <property type="entry name" value="Leu-rich_rpt"/>
</dbReference>
<dbReference type="GO" id="GO:0005874">
    <property type="term" value="C:microtubule"/>
    <property type="evidence" value="ECO:0007669"/>
    <property type="project" value="UniProtKB-KW"/>
</dbReference>
<comment type="similarity">
    <text evidence="10">Belongs to the dynein light chain LC1-type family.</text>
</comment>
<accession>A0A7S2M2W3</accession>
<keyword evidence="8" id="KW-0206">Cytoskeleton</keyword>
<evidence type="ECO:0000256" key="9">
    <source>
        <dbReference type="ARBA" id="ARBA00023273"/>
    </source>
</evidence>
<evidence type="ECO:0000256" key="11">
    <source>
        <dbReference type="ARBA" id="ARBA00049760"/>
    </source>
</evidence>
<dbReference type="EMBL" id="HBGW01071705">
    <property type="protein sequence ID" value="CAD9621968.1"/>
    <property type="molecule type" value="Transcribed_RNA"/>
</dbReference>
<keyword evidence="5" id="KW-0677">Repeat</keyword>
<dbReference type="AlphaFoldDB" id="A0A7S2M2W3"/>
<dbReference type="PANTHER" id="PTHR15454">
    <property type="entry name" value="NISCHARIN RELATED"/>
    <property type="match status" value="1"/>
</dbReference>
<evidence type="ECO:0000256" key="1">
    <source>
        <dbReference type="ARBA" id="ARBA00004430"/>
    </source>
</evidence>
<evidence type="ECO:0000256" key="10">
    <source>
        <dbReference type="ARBA" id="ARBA00049659"/>
    </source>
</evidence>
<dbReference type="FunFam" id="3.80.10.10:FF:000049">
    <property type="entry name" value="Dynein light chain 1"/>
    <property type="match status" value="1"/>
</dbReference>
<evidence type="ECO:0000256" key="8">
    <source>
        <dbReference type="ARBA" id="ARBA00023212"/>
    </source>
</evidence>
<keyword evidence="7" id="KW-0505">Motor protein</keyword>
<organism evidence="12">
    <name type="scientific">Zooxanthella nutricula</name>
    <dbReference type="NCBI Taxonomy" id="1333877"/>
    <lineage>
        <taxon>Eukaryota</taxon>
        <taxon>Sar</taxon>
        <taxon>Alveolata</taxon>
        <taxon>Dinophyceae</taxon>
        <taxon>Peridiniales</taxon>
        <taxon>Peridiniales incertae sedis</taxon>
        <taxon>Zooxanthella</taxon>
    </lineage>
</organism>
<evidence type="ECO:0000256" key="5">
    <source>
        <dbReference type="ARBA" id="ARBA00022737"/>
    </source>
</evidence>
<comment type="subcellular location">
    <subcellularLocation>
        <location evidence="1">Cytoplasm</location>
        <location evidence="1">Cytoskeleton</location>
        <location evidence="1">Cilium axoneme</location>
    </subcellularLocation>
</comment>
<sequence length="190" mass="20748">MPGTNCQKAIQTWSEKNEGANAAEAKVVKLMCLSPPIEKLDSSLNQLEAVEHLSLSTNCIDKMIPLPALKNLTILSLGRNQIKKITGLEEVGPTLKELWISYNGISSCDGLTPCIKLTTLFMSNNQIKDWGELAKLQANPELVNLLLVGNPIYDGLSKKQARPKVLEHVPKIGTLDGELLTGEDDGDEEE</sequence>
<evidence type="ECO:0000256" key="6">
    <source>
        <dbReference type="ARBA" id="ARBA00023017"/>
    </source>
</evidence>
<dbReference type="SMART" id="SM00365">
    <property type="entry name" value="LRR_SD22"/>
    <property type="match status" value="4"/>
</dbReference>
<keyword evidence="9" id="KW-0966">Cell projection</keyword>
<evidence type="ECO:0000313" key="12">
    <source>
        <dbReference type="EMBL" id="CAD9621968.1"/>
    </source>
</evidence>
<reference evidence="12" key="1">
    <citation type="submission" date="2021-01" db="EMBL/GenBank/DDBJ databases">
        <authorList>
            <person name="Corre E."/>
            <person name="Pelletier E."/>
            <person name="Niang G."/>
            <person name="Scheremetjew M."/>
            <person name="Finn R."/>
            <person name="Kale V."/>
            <person name="Holt S."/>
            <person name="Cochrane G."/>
            <person name="Meng A."/>
            <person name="Brown T."/>
            <person name="Cohen L."/>
        </authorList>
    </citation>
    <scope>NUCLEOTIDE SEQUENCE</scope>
    <source>
        <strain evidence="12">RCC3387</strain>
    </source>
</reference>
<keyword evidence="2" id="KW-0963">Cytoplasm</keyword>
<dbReference type="PROSITE" id="PS51450">
    <property type="entry name" value="LRR"/>
    <property type="match status" value="3"/>
</dbReference>
<dbReference type="GO" id="GO:0005930">
    <property type="term" value="C:axoneme"/>
    <property type="evidence" value="ECO:0007669"/>
    <property type="project" value="UniProtKB-SubCell"/>
</dbReference>
<dbReference type="InterPro" id="IPR032675">
    <property type="entry name" value="LRR_dom_sf"/>
</dbReference>
<evidence type="ECO:0000256" key="3">
    <source>
        <dbReference type="ARBA" id="ARBA00022614"/>
    </source>
</evidence>
<proteinExistence type="inferred from homology"/>
<evidence type="ECO:0000256" key="4">
    <source>
        <dbReference type="ARBA" id="ARBA00022701"/>
    </source>
</evidence>
<dbReference type="Pfam" id="PF12799">
    <property type="entry name" value="LRR_4"/>
    <property type="match status" value="1"/>
</dbReference>
<name>A0A7S2M2W3_9DINO</name>
<keyword evidence="3" id="KW-0433">Leucine-rich repeat</keyword>
<gene>
    <name evidence="12" type="ORF">BRAN1462_LOCUS45752</name>
</gene>
<dbReference type="SUPFAM" id="SSF52058">
    <property type="entry name" value="L domain-like"/>
    <property type="match status" value="1"/>
</dbReference>